<dbReference type="Proteomes" id="UP000324222">
    <property type="component" value="Unassembled WGS sequence"/>
</dbReference>
<reference evidence="1 2" key="1">
    <citation type="submission" date="2019-05" db="EMBL/GenBank/DDBJ databases">
        <title>Another draft genome of Portunus trituberculatus and its Hox gene families provides insights of decapod evolution.</title>
        <authorList>
            <person name="Jeong J.-H."/>
            <person name="Song I."/>
            <person name="Kim S."/>
            <person name="Choi T."/>
            <person name="Kim D."/>
            <person name="Ryu S."/>
            <person name="Kim W."/>
        </authorList>
    </citation>
    <scope>NUCLEOTIDE SEQUENCE [LARGE SCALE GENOMIC DNA]</scope>
    <source>
        <tissue evidence="1">Muscle</tissue>
    </source>
</reference>
<organism evidence="1 2">
    <name type="scientific">Portunus trituberculatus</name>
    <name type="common">Swimming crab</name>
    <name type="synonym">Neptunus trituberculatus</name>
    <dbReference type="NCBI Taxonomy" id="210409"/>
    <lineage>
        <taxon>Eukaryota</taxon>
        <taxon>Metazoa</taxon>
        <taxon>Ecdysozoa</taxon>
        <taxon>Arthropoda</taxon>
        <taxon>Crustacea</taxon>
        <taxon>Multicrustacea</taxon>
        <taxon>Malacostraca</taxon>
        <taxon>Eumalacostraca</taxon>
        <taxon>Eucarida</taxon>
        <taxon>Decapoda</taxon>
        <taxon>Pleocyemata</taxon>
        <taxon>Brachyura</taxon>
        <taxon>Eubrachyura</taxon>
        <taxon>Portunoidea</taxon>
        <taxon>Portunidae</taxon>
        <taxon>Portuninae</taxon>
        <taxon>Portunus</taxon>
    </lineage>
</organism>
<proteinExistence type="predicted"/>
<comment type="caution">
    <text evidence="1">The sequence shown here is derived from an EMBL/GenBank/DDBJ whole genome shotgun (WGS) entry which is preliminary data.</text>
</comment>
<protein>
    <submittedName>
        <fullName evidence="1">Uncharacterized protein</fullName>
    </submittedName>
</protein>
<dbReference type="EMBL" id="VSRR010151063">
    <property type="protein sequence ID" value="MPD06403.1"/>
    <property type="molecule type" value="Genomic_DNA"/>
</dbReference>
<keyword evidence="2" id="KW-1185">Reference proteome</keyword>
<evidence type="ECO:0000313" key="2">
    <source>
        <dbReference type="Proteomes" id="UP000324222"/>
    </source>
</evidence>
<evidence type="ECO:0000313" key="1">
    <source>
        <dbReference type="EMBL" id="MPD06403.1"/>
    </source>
</evidence>
<sequence>MTIRAISLKIVIKDRKRCSISVVRKRVKTVSQKWKVDETKSF</sequence>
<name>A0A5B7KCK2_PORTR</name>
<accession>A0A5B7KCK2</accession>
<gene>
    <name evidence="1" type="ORF">E2C01_102217</name>
</gene>
<dbReference type="AlphaFoldDB" id="A0A5B7KCK2"/>